<dbReference type="NCBIfam" id="TIGR00251">
    <property type="entry name" value="DUF167 family protein"/>
    <property type="match status" value="1"/>
</dbReference>
<protein>
    <recommendedName>
        <fullName evidence="2">UPF0235 protein SAMN05421882_1005120</fullName>
    </recommendedName>
</protein>
<name>A0A1H2RW47_9PROT</name>
<comment type="similarity">
    <text evidence="1 2">Belongs to the UPF0235 family.</text>
</comment>
<dbReference type="HAMAP" id="MF_00634">
    <property type="entry name" value="UPF0235"/>
    <property type="match status" value="1"/>
</dbReference>
<dbReference type="SMART" id="SM01152">
    <property type="entry name" value="DUF167"/>
    <property type="match status" value="1"/>
</dbReference>
<dbReference type="AlphaFoldDB" id="A0A1H2RW47"/>
<dbReference type="PANTHER" id="PTHR13420:SF7">
    <property type="entry name" value="UPF0235 PROTEIN C15ORF40"/>
    <property type="match status" value="1"/>
</dbReference>
<dbReference type="SUPFAM" id="SSF69786">
    <property type="entry name" value="YggU-like"/>
    <property type="match status" value="1"/>
</dbReference>
<dbReference type="PANTHER" id="PTHR13420">
    <property type="entry name" value="UPF0235 PROTEIN C15ORF40"/>
    <property type="match status" value="1"/>
</dbReference>
<evidence type="ECO:0000256" key="1">
    <source>
        <dbReference type="ARBA" id="ARBA00010364"/>
    </source>
</evidence>
<evidence type="ECO:0000256" key="2">
    <source>
        <dbReference type="HAMAP-Rule" id="MF_00634"/>
    </source>
</evidence>
<dbReference type="InterPro" id="IPR036591">
    <property type="entry name" value="YggU-like_sf"/>
</dbReference>
<organism evidence="3 4">
    <name type="scientific">Nitrosomonas communis</name>
    <dbReference type="NCBI Taxonomy" id="44574"/>
    <lineage>
        <taxon>Bacteria</taxon>
        <taxon>Pseudomonadati</taxon>
        <taxon>Pseudomonadota</taxon>
        <taxon>Betaproteobacteria</taxon>
        <taxon>Nitrosomonadales</taxon>
        <taxon>Nitrosomonadaceae</taxon>
        <taxon>Nitrosomonas</taxon>
    </lineage>
</organism>
<sequence>MSWYQYDGHCNLILTLYIQPGAKHTELVGLHGDALKIRLSAPPVEGKANKVLLKFLAERFQVPLRQVSIKQGAQSRYKIVEIYKPSLGPQVLSADDCLK</sequence>
<dbReference type="GO" id="GO:0005737">
    <property type="term" value="C:cytoplasm"/>
    <property type="evidence" value="ECO:0007669"/>
    <property type="project" value="TreeGrafter"/>
</dbReference>
<dbReference type="InterPro" id="IPR003746">
    <property type="entry name" value="DUF167"/>
</dbReference>
<evidence type="ECO:0000313" key="4">
    <source>
        <dbReference type="Proteomes" id="UP000183454"/>
    </source>
</evidence>
<proteinExistence type="inferred from homology"/>
<dbReference type="RefSeq" id="WP_074665542.1">
    <property type="nucleotide sequence ID" value="NZ_FNNH01000005.1"/>
</dbReference>
<dbReference type="EMBL" id="FNNH01000005">
    <property type="protein sequence ID" value="SDW23703.1"/>
    <property type="molecule type" value="Genomic_DNA"/>
</dbReference>
<evidence type="ECO:0000313" key="3">
    <source>
        <dbReference type="EMBL" id="SDW23703.1"/>
    </source>
</evidence>
<dbReference type="Pfam" id="PF02594">
    <property type="entry name" value="DUF167"/>
    <property type="match status" value="1"/>
</dbReference>
<dbReference type="Proteomes" id="UP000183454">
    <property type="component" value="Unassembled WGS sequence"/>
</dbReference>
<accession>A0A1H2RW47</accession>
<dbReference type="Gene3D" id="3.30.1200.10">
    <property type="entry name" value="YggU-like"/>
    <property type="match status" value="1"/>
</dbReference>
<gene>
    <name evidence="3" type="ORF">SAMN05421882_1005120</name>
</gene>
<reference evidence="3 4" key="1">
    <citation type="submission" date="2016-10" db="EMBL/GenBank/DDBJ databases">
        <authorList>
            <person name="de Groot N.N."/>
        </authorList>
    </citation>
    <scope>NUCLEOTIDE SEQUENCE [LARGE SCALE GENOMIC DNA]</scope>
    <source>
        <strain evidence="3 4">Nm110</strain>
    </source>
</reference>